<reference evidence="3" key="1">
    <citation type="submission" date="2019-03" db="EMBL/GenBank/DDBJ databases">
        <title>Flavobacterium sp.</title>
        <authorList>
            <person name="Kim H."/>
        </authorList>
    </citation>
    <scope>NUCLEOTIDE SEQUENCE [LARGE SCALE GENOMIC DNA]</scope>
    <source>
        <strain evidence="3">GS13</strain>
    </source>
</reference>
<evidence type="ECO:0000313" key="2">
    <source>
        <dbReference type="EMBL" id="QBN19222.1"/>
    </source>
</evidence>
<dbReference type="NCBIfam" id="TIGR03519">
    <property type="entry name" value="T9SS_PorP_fam"/>
    <property type="match status" value="1"/>
</dbReference>
<feature type="signal peptide" evidence="1">
    <location>
        <begin position="1"/>
        <end position="18"/>
    </location>
</feature>
<keyword evidence="3" id="KW-1185">Reference proteome</keyword>
<keyword evidence="1" id="KW-0732">Signal</keyword>
<dbReference type="RefSeq" id="WP_133276741.1">
    <property type="nucleotide sequence ID" value="NZ_CP037933.1"/>
</dbReference>
<gene>
    <name evidence="2" type="ORF">E1750_10545</name>
</gene>
<dbReference type="KEGG" id="fnk:E1750_10545"/>
<organism evidence="2 3">
    <name type="scientific">Flavobacterium nackdongense</name>
    <dbReference type="NCBI Taxonomy" id="2547394"/>
    <lineage>
        <taxon>Bacteria</taxon>
        <taxon>Pseudomonadati</taxon>
        <taxon>Bacteroidota</taxon>
        <taxon>Flavobacteriia</taxon>
        <taxon>Flavobacteriales</taxon>
        <taxon>Flavobacteriaceae</taxon>
        <taxon>Flavobacterium</taxon>
    </lineage>
</organism>
<dbReference type="EMBL" id="CP037933">
    <property type="protein sequence ID" value="QBN19222.1"/>
    <property type="molecule type" value="Genomic_DNA"/>
</dbReference>
<proteinExistence type="predicted"/>
<dbReference type="Proteomes" id="UP000291124">
    <property type="component" value="Chromosome"/>
</dbReference>
<feature type="chain" id="PRO_5020919918" evidence="1">
    <location>
        <begin position="19"/>
        <end position="320"/>
    </location>
</feature>
<accession>A0A4V1AGU1</accession>
<sequence length="320" mass="36594">MKKLLLSLLLLTITTSFSQELNLPVATQYLADNPFVISPTFAGIGDNFRIRANGMKQWVGVKDSPQNQSVYADFRIADQSGVGASFYNDQNGYTSQTGAKFSFAHHIILEYYSRQYLSFGISFNINNFKIDVSQLVPNTYDPNLKDDRFTSNKNFDVSFLYRNKEFYLSFNAANILDKNIDNFSGIKIEPSTLRNYQLYSGYVIKTQNWTELEPSVFFQYYESDRRSSTDINVKYRKYNNNNDYYWGGITYRFLNDQILAPLTVGPMAGFKKSGFYFGYSYQVTLNELAGYNSGTHMVTVGFDFLANISNCPCAQSPVHD</sequence>
<evidence type="ECO:0000313" key="3">
    <source>
        <dbReference type="Proteomes" id="UP000291124"/>
    </source>
</evidence>
<dbReference type="InterPro" id="IPR019861">
    <property type="entry name" value="PorP/SprF_Bacteroidetes"/>
</dbReference>
<dbReference type="OrthoDB" id="648347at2"/>
<protein>
    <submittedName>
        <fullName evidence="2">Type IX secretion system membrane protein PorP/SprF</fullName>
    </submittedName>
</protein>
<name>A0A4V1AGU1_9FLAO</name>
<dbReference type="Pfam" id="PF11751">
    <property type="entry name" value="PorP_SprF"/>
    <property type="match status" value="1"/>
</dbReference>
<evidence type="ECO:0000256" key="1">
    <source>
        <dbReference type="SAM" id="SignalP"/>
    </source>
</evidence>
<dbReference type="AlphaFoldDB" id="A0A4V1AGU1"/>